<feature type="transmembrane region" description="Helical" evidence="8">
    <location>
        <begin position="332"/>
        <end position="353"/>
    </location>
</feature>
<feature type="transmembrane region" description="Helical" evidence="8">
    <location>
        <begin position="123"/>
        <end position="143"/>
    </location>
</feature>
<evidence type="ECO:0000256" key="6">
    <source>
        <dbReference type="ARBA" id="ARBA00023065"/>
    </source>
</evidence>
<dbReference type="GO" id="GO:0005886">
    <property type="term" value="C:plasma membrane"/>
    <property type="evidence" value="ECO:0007669"/>
    <property type="project" value="UniProtKB-SubCell"/>
</dbReference>
<organism evidence="9 10">
    <name type="scientific">Algoriphagus zhangzhouensis</name>
    <dbReference type="NCBI Taxonomy" id="1073327"/>
    <lineage>
        <taxon>Bacteria</taxon>
        <taxon>Pseudomonadati</taxon>
        <taxon>Bacteroidota</taxon>
        <taxon>Cytophagia</taxon>
        <taxon>Cytophagales</taxon>
        <taxon>Cyclobacteriaceae</taxon>
        <taxon>Algoriphagus</taxon>
    </lineage>
</organism>
<sequence length="604" mass="67118">MKLNLKFFSNPDKNLYFLRKLKSIVEGVVRYSSFIAFGLLLFHLGYDPDPLVYAISSFVFTFCLILIGLGYIFKILLNEPSILVGRVLLEILLSLFLIGFSFLRWDIFGMEFSEGILSYSQQFFLVNILVVVLFFIEVSKFSLTINKLKASPTLVFIMSFLILILIGAILLSLPHATTKGITFIDALFTSTSAVCVTGLIVLDTAKDFTFFGQVTIMLLFQIGGLGMMTFTSFFGFFFKGSFSLESQLLIRDYINENNVSEVYSTLLKIVFFTILTEVIAAFLIYHFTDDSLFATKGDHLFFSAFHAISAFCNAGFSTLSNGLYESGFREAYNMHLVLALAIIFGGIGFPVVINYYDYFKHVIVGGVKSMLGIEAYRHVPRVTNISTRLSLYTTFILLIVGFITFALFERNSTLEGLSGYGKFVTSFFGSVTPRTAGFNTVDMSALTVPTILIYLILMWIGASPGSTGGGLKTSTFAVAILNTFSIASGKKRVEVFHRQISNETLRKAFAVISLSFLVIGTGIFMVMLFNPELHLIDVSFEIFSAFSTVGLSVGITSQLATGSKIVVMICMFMGRVGTLTLLIALVRKVGEQRYKYPDENVFIT</sequence>
<feature type="transmembrane region" description="Helical" evidence="8">
    <location>
        <begin position="180"/>
        <end position="202"/>
    </location>
</feature>
<dbReference type="STRING" id="1073327.SAMN04488108_1540"/>
<feature type="transmembrane region" description="Helical" evidence="8">
    <location>
        <begin position="443"/>
        <end position="462"/>
    </location>
</feature>
<feature type="transmembrane region" description="Helical" evidence="8">
    <location>
        <begin position="508"/>
        <end position="528"/>
    </location>
</feature>
<dbReference type="EMBL" id="FRXN01000002">
    <property type="protein sequence ID" value="SHO61736.1"/>
    <property type="molecule type" value="Genomic_DNA"/>
</dbReference>
<feature type="transmembrane region" description="Helical" evidence="8">
    <location>
        <begin position="83"/>
        <end position="103"/>
    </location>
</feature>
<proteinExistence type="predicted"/>
<name>A0A1M7ZAP9_9BACT</name>
<dbReference type="GO" id="GO:0008324">
    <property type="term" value="F:monoatomic cation transmembrane transporter activity"/>
    <property type="evidence" value="ECO:0007669"/>
    <property type="project" value="InterPro"/>
</dbReference>
<keyword evidence="6" id="KW-0406">Ion transport</keyword>
<gene>
    <name evidence="9" type="ORF">SAMN04488108_1540</name>
</gene>
<evidence type="ECO:0000256" key="7">
    <source>
        <dbReference type="ARBA" id="ARBA00023136"/>
    </source>
</evidence>
<evidence type="ECO:0000313" key="9">
    <source>
        <dbReference type="EMBL" id="SHO61736.1"/>
    </source>
</evidence>
<keyword evidence="5 8" id="KW-1133">Transmembrane helix</keyword>
<accession>A0A1M7ZAP9</accession>
<evidence type="ECO:0000256" key="3">
    <source>
        <dbReference type="ARBA" id="ARBA00022475"/>
    </source>
</evidence>
<feature type="transmembrane region" description="Helical" evidence="8">
    <location>
        <begin position="269"/>
        <end position="288"/>
    </location>
</feature>
<feature type="transmembrane region" description="Helical" evidence="8">
    <location>
        <begin position="214"/>
        <end position="238"/>
    </location>
</feature>
<dbReference type="GO" id="GO:0030001">
    <property type="term" value="P:metal ion transport"/>
    <property type="evidence" value="ECO:0007669"/>
    <property type="project" value="UniProtKB-ARBA"/>
</dbReference>
<dbReference type="PANTHER" id="PTHR32024">
    <property type="entry name" value="TRK SYSTEM POTASSIUM UPTAKE PROTEIN TRKG-RELATED"/>
    <property type="match status" value="1"/>
</dbReference>
<feature type="transmembrane region" description="Helical" evidence="8">
    <location>
        <begin position="155"/>
        <end position="174"/>
    </location>
</feature>
<dbReference type="Proteomes" id="UP000184609">
    <property type="component" value="Unassembled WGS sequence"/>
</dbReference>
<keyword evidence="10" id="KW-1185">Reference proteome</keyword>
<evidence type="ECO:0000313" key="10">
    <source>
        <dbReference type="Proteomes" id="UP000184609"/>
    </source>
</evidence>
<feature type="transmembrane region" description="Helical" evidence="8">
    <location>
        <begin position="565"/>
        <end position="586"/>
    </location>
</feature>
<comment type="subcellular location">
    <subcellularLocation>
        <location evidence="1">Cell membrane</location>
        <topology evidence="1">Multi-pass membrane protein</topology>
    </subcellularLocation>
</comment>
<keyword evidence="2" id="KW-0813">Transport</keyword>
<dbReference type="InterPro" id="IPR003445">
    <property type="entry name" value="Cat_transpt"/>
</dbReference>
<feature type="transmembrane region" description="Helical" evidence="8">
    <location>
        <begin position="28"/>
        <end position="46"/>
    </location>
</feature>
<feature type="transmembrane region" description="Helical" evidence="8">
    <location>
        <begin position="389"/>
        <end position="408"/>
    </location>
</feature>
<feature type="transmembrane region" description="Helical" evidence="8">
    <location>
        <begin position="52"/>
        <end position="71"/>
    </location>
</feature>
<evidence type="ECO:0000256" key="4">
    <source>
        <dbReference type="ARBA" id="ARBA00022692"/>
    </source>
</evidence>
<keyword evidence="4 8" id="KW-0812">Transmembrane</keyword>
<evidence type="ECO:0000256" key="2">
    <source>
        <dbReference type="ARBA" id="ARBA00022448"/>
    </source>
</evidence>
<keyword evidence="3" id="KW-1003">Cell membrane</keyword>
<keyword evidence="7 8" id="KW-0472">Membrane</keyword>
<evidence type="ECO:0000256" key="8">
    <source>
        <dbReference type="SAM" id="Phobius"/>
    </source>
</evidence>
<dbReference type="PANTHER" id="PTHR32024:SF1">
    <property type="entry name" value="KTR SYSTEM POTASSIUM UPTAKE PROTEIN B"/>
    <property type="match status" value="1"/>
</dbReference>
<reference evidence="10" key="1">
    <citation type="submission" date="2016-12" db="EMBL/GenBank/DDBJ databases">
        <authorList>
            <person name="Varghese N."/>
            <person name="Submissions S."/>
        </authorList>
    </citation>
    <scope>NUCLEOTIDE SEQUENCE [LARGE SCALE GENOMIC DNA]</scope>
    <source>
        <strain evidence="10">DSM 25035</strain>
    </source>
</reference>
<protein>
    <submittedName>
        <fullName evidence="9">Potassium uptake protein, TrkH family</fullName>
    </submittedName>
</protein>
<dbReference type="AlphaFoldDB" id="A0A1M7ZAP9"/>
<dbReference type="Pfam" id="PF02386">
    <property type="entry name" value="TrkH"/>
    <property type="match status" value="1"/>
</dbReference>
<evidence type="ECO:0000256" key="1">
    <source>
        <dbReference type="ARBA" id="ARBA00004651"/>
    </source>
</evidence>
<dbReference type="OrthoDB" id="9810952at2"/>
<feature type="transmembrane region" description="Helical" evidence="8">
    <location>
        <begin position="300"/>
        <end position="320"/>
    </location>
</feature>
<evidence type="ECO:0000256" key="5">
    <source>
        <dbReference type="ARBA" id="ARBA00022989"/>
    </source>
</evidence>